<keyword evidence="2" id="KW-1185">Reference proteome</keyword>
<evidence type="ECO:0000313" key="1">
    <source>
        <dbReference type="EMBL" id="CAI9549291.1"/>
    </source>
</evidence>
<comment type="caution">
    <text evidence="1">The sequence shown here is derived from an EMBL/GenBank/DDBJ whole genome shotgun (WGS) entry which is preliminary data.</text>
</comment>
<gene>
    <name evidence="1" type="ORF">SPARVUS_LOCUS3319027</name>
</gene>
<organism evidence="1 2">
    <name type="scientific">Staurois parvus</name>
    <dbReference type="NCBI Taxonomy" id="386267"/>
    <lineage>
        <taxon>Eukaryota</taxon>
        <taxon>Metazoa</taxon>
        <taxon>Chordata</taxon>
        <taxon>Craniata</taxon>
        <taxon>Vertebrata</taxon>
        <taxon>Euteleostomi</taxon>
        <taxon>Amphibia</taxon>
        <taxon>Batrachia</taxon>
        <taxon>Anura</taxon>
        <taxon>Neobatrachia</taxon>
        <taxon>Ranoidea</taxon>
        <taxon>Ranidae</taxon>
        <taxon>Staurois</taxon>
    </lineage>
</organism>
<sequence>SGLFVRPFFGILARFFLSVKLEKKSADFADRPIFAAMMGKSGRFFTDKKSAHEQ</sequence>
<reference evidence="1" key="1">
    <citation type="submission" date="2023-05" db="EMBL/GenBank/DDBJ databases">
        <authorList>
            <person name="Stuckert A."/>
        </authorList>
    </citation>
    <scope>NUCLEOTIDE SEQUENCE</scope>
</reference>
<dbReference type="EMBL" id="CATNWA010005062">
    <property type="protein sequence ID" value="CAI9549291.1"/>
    <property type="molecule type" value="Genomic_DNA"/>
</dbReference>
<evidence type="ECO:0000313" key="2">
    <source>
        <dbReference type="Proteomes" id="UP001162483"/>
    </source>
</evidence>
<feature type="non-terminal residue" evidence="1">
    <location>
        <position position="1"/>
    </location>
</feature>
<accession>A0ABN9BP54</accession>
<name>A0ABN9BP54_9NEOB</name>
<proteinExistence type="predicted"/>
<dbReference type="Proteomes" id="UP001162483">
    <property type="component" value="Unassembled WGS sequence"/>
</dbReference>
<protein>
    <submittedName>
        <fullName evidence="1">Uncharacterized protein</fullName>
    </submittedName>
</protein>